<evidence type="ECO:0000313" key="2">
    <source>
        <dbReference type="EMBL" id="KAF9883965.1"/>
    </source>
</evidence>
<dbReference type="AlphaFoldDB" id="A0AAD4CCI5"/>
<dbReference type="Pfam" id="PF02833">
    <property type="entry name" value="DHHA2"/>
    <property type="match status" value="1"/>
</dbReference>
<dbReference type="InterPro" id="IPR004097">
    <property type="entry name" value="DHHA2"/>
</dbReference>
<sequence length="474" mass="52147">MPHRPLESSLLTFLRTALQTHHRFISGTLPRAEAPVYVIGNPAADLDSIISAIVYSYFANTTSRRHVPLINLPHVLAGPELCRLRPEFVKALWLSTNASPNDENAWNETKDSAGPLLREHILTVADFATHLEARNDSDPTARVVADAVLVDWNALPVKSPDGQKGKGGIDGLPAVDFTVTGCVDHHIDEHFCAPDIKPLLITTTGSCTSLVVQTLGSMGLWSGEDTPASREEEEEAQLARLALAPILIDTTNLTAKHKVKSHDIEAYDFLLRRANTQPNNVHTDMVNNVNDLYSQVSHAKENGLDLLTVEEILDHDYKQWTETSPHQPSTPLHIGFCSVIKSIPWIVRKAGSPESFLDSLLAFARKRELGVVVVMTAFVSSTHPGRFCRELLVCALDNGLALDTSKSFVSEAASQLGLDEWSGLEDSDEMDQAMMIKQTLNNDKSTWRHIWAQTDVTKSRKQVAPLLRGAVASL</sequence>
<dbReference type="SUPFAM" id="SSF64182">
    <property type="entry name" value="DHH phosphoesterases"/>
    <property type="match status" value="1"/>
</dbReference>
<reference evidence="2" key="1">
    <citation type="journal article" date="2019" name="Beilstein J. Org. Chem.">
        <title>Nanangenines: drimane sesquiterpenoids as the dominant metabolite cohort of a novel Australian fungus, Aspergillus nanangensis.</title>
        <authorList>
            <person name="Lacey H.J."/>
            <person name="Gilchrist C.L.M."/>
            <person name="Crombie A."/>
            <person name="Kalaitzis J.A."/>
            <person name="Vuong D."/>
            <person name="Rutledge P.J."/>
            <person name="Turner P."/>
            <person name="Pitt J.I."/>
            <person name="Lacey E."/>
            <person name="Chooi Y.H."/>
            <person name="Piggott A.M."/>
        </authorList>
    </citation>
    <scope>NUCLEOTIDE SEQUENCE</scope>
    <source>
        <strain evidence="2">MST-FP2251</strain>
    </source>
</reference>
<dbReference type="InterPro" id="IPR038763">
    <property type="entry name" value="DHH_sf"/>
</dbReference>
<name>A0AAD4CCI5_ASPNN</name>
<evidence type="ECO:0000259" key="1">
    <source>
        <dbReference type="SMART" id="SM01131"/>
    </source>
</evidence>
<gene>
    <name evidence="2" type="ORF">FE257_002647</name>
</gene>
<proteinExistence type="predicted"/>
<evidence type="ECO:0000313" key="3">
    <source>
        <dbReference type="Proteomes" id="UP001194746"/>
    </source>
</evidence>
<reference evidence="2" key="2">
    <citation type="submission" date="2020-02" db="EMBL/GenBank/DDBJ databases">
        <authorList>
            <person name="Gilchrist C.L.M."/>
            <person name="Chooi Y.-H."/>
        </authorList>
    </citation>
    <scope>NUCLEOTIDE SEQUENCE</scope>
    <source>
        <strain evidence="2">MST-FP2251</strain>
    </source>
</reference>
<dbReference type="PANTHER" id="PTHR12112:SF39">
    <property type="entry name" value="EG:152A3.5 PROTEIN (FBGN0003116_PN PROTEIN)"/>
    <property type="match status" value="1"/>
</dbReference>
<protein>
    <recommendedName>
        <fullName evidence="1">DHHA2 domain-containing protein</fullName>
    </recommendedName>
</protein>
<accession>A0AAD4CCI5</accession>
<dbReference type="Gene3D" id="3.90.1640.10">
    <property type="entry name" value="inorganic pyrophosphatase (n-terminal core)"/>
    <property type="match status" value="1"/>
</dbReference>
<organism evidence="2 3">
    <name type="scientific">Aspergillus nanangensis</name>
    <dbReference type="NCBI Taxonomy" id="2582783"/>
    <lineage>
        <taxon>Eukaryota</taxon>
        <taxon>Fungi</taxon>
        <taxon>Dikarya</taxon>
        <taxon>Ascomycota</taxon>
        <taxon>Pezizomycotina</taxon>
        <taxon>Eurotiomycetes</taxon>
        <taxon>Eurotiomycetidae</taxon>
        <taxon>Eurotiales</taxon>
        <taxon>Aspergillaceae</taxon>
        <taxon>Aspergillus</taxon>
        <taxon>Aspergillus subgen. Circumdati</taxon>
    </lineage>
</organism>
<dbReference type="Gene3D" id="3.10.310.20">
    <property type="entry name" value="DHHA2 domain"/>
    <property type="match status" value="1"/>
</dbReference>
<keyword evidence="3" id="KW-1185">Reference proteome</keyword>
<feature type="domain" description="DHHA2" evidence="1">
    <location>
        <begin position="293"/>
        <end position="471"/>
    </location>
</feature>
<dbReference type="GO" id="GO:0005737">
    <property type="term" value="C:cytoplasm"/>
    <property type="evidence" value="ECO:0007669"/>
    <property type="project" value="InterPro"/>
</dbReference>
<dbReference type="SMART" id="SM01131">
    <property type="entry name" value="DHHA2"/>
    <property type="match status" value="1"/>
</dbReference>
<dbReference type="InterPro" id="IPR038222">
    <property type="entry name" value="DHHA2_dom_sf"/>
</dbReference>
<dbReference type="EMBL" id="VCAU01000140">
    <property type="protein sequence ID" value="KAF9883965.1"/>
    <property type="molecule type" value="Genomic_DNA"/>
</dbReference>
<dbReference type="Proteomes" id="UP001194746">
    <property type="component" value="Unassembled WGS sequence"/>
</dbReference>
<dbReference type="PANTHER" id="PTHR12112">
    <property type="entry name" value="BNIP - RELATED"/>
    <property type="match status" value="1"/>
</dbReference>
<comment type="caution">
    <text evidence="2">The sequence shown here is derived from an EMBL/GenBank/DDBJ whole genome shotgun (WGS) entry which is preliminary data.</text>
</comment>
<dbReference type="GO" id="GO:0004309">
    <property type="term" value="F:exopolyphosphatase activity"/>
    <property type="evidence" value="ECO:0007669"/>
    <property type="project" value="TreeGrafter"/>
</dbReference>